<gene>
    <name evidence="1" type="ORF">PFDSM3638_08445</name>
</gene>
<evidence type="ECO:0000313" key="2">
    <source>
        <dbReference type="Proteomes" id="UP000324354"/>
    </source>
</evidence>
<proteinExistence type="predicted"/>
<organism evidence="1 2">
    <name type="scientific">Pyrococcus furiosus (strain ATCC 43587 / DSM 3638 / JCM 8422 / Vc1)</name>
    <dbReference type="NCBI Taxonomy" id="186497"/>
    <lineage>
        <taxon>Archaea</taxon>
        <taxon>Methanobacteriati</taxon>
        <taxon>Methanobacteriota</taxon>
        <taxon>Thermococci</taxon>
        <taxon>Thermococcales</taxon>
        <taxon>Thermococcaceae</taxon>
        <taxon>Pyrococcus</taxon>
    </lineage>
</organism>
<dbReference type="AlphaFoldDB" id="A0A5C0XRB6"/>
<dbReference type="RefSeq" id="WP_011012814.1">
    <property type="nucleotide sequence ID" value="NZ_CP023154.1"/>
</dbReference>
<accession>A0A5C0XRB6</accession>
<evidence type="ECO:0000313" key="1">
    <source>
        <dbReference type="EMBL" id="QEK79289.1"/>
    </source>
</evidence>
<dbReference type="EMBL" id="CP023154">
    <property type="protein sequence ID" value="QEK79289.1"/>
    <property type="molecule type" value="Genomic_DNA"/>
</dbReference>
<protein>
    <submittedName>
        <fullName evidence="1">Uncharacterized protein</fullName>
    </submittedName>
</protein>
<dbReference type="Proteomes" id="UP000324354">
    <property type="component" value="Chromosome"/>
</dbReference>
<sequence length="120" mass="13697">MMKKVLGAIALIFVVAGAYGIMHYANEERYYSLRATFRMAGVGYKGYELRDGTLVFKFERKGDVFAQVIVSKEYTTSEKIPIKDVKKVIMEITTNGTTKVYEAKFVGREGEKMIYEAIER</sequence>
<reference evidence="1 2" key="1">
    <citation type="submission" date="2017-08" db="EMBL/GenBank/DDBJ databases">
        <title>Resequencing and Reannotation of the genome of Pyrococcus furiosus type strain DSM3638.</title>
        <authorList>
            <person name="Reichelt R.M."/>
            <person name="Bunk B."/>
        </authorList>
    </citation>
    <scope>NUCLEOTIDE SEQUENCE [LARGE SCALE GENOMIC DNA]</scope>
    <source>
        <strain evidence="1 2">DSM 3638</strain>
    </source>
</reference>
<name>A0A5C0XRB6_PYRFU</name>
<dbReference type="GeneID" id="41713497"/>